<sequence>LKTPRWFTLARGFFVFLLCTWLTRLLDSATGQLSVCNRMSDADSKPFLRPAKVLLLVLLGVLVYLGALVVFIPAGWVWQQASPHIALPPQVQVQQVAGKVWDGAAGIVVAGFPVRVDWQLGWPSITTLEQPAQVSVESLRSNVSGDLVLGWPANARLNARGNIMVAEFDDLIRRSGGAMIEGDVSIDRLELEWADDRVVRADGIARWAGGTVSWPMGNQTGQAQFPPMRANMDTTEGGVALVVAEQAGNGPAAQASILWNGMMELRVYKRMIDLAGQPWPDSASPDDVVFRVKQPLLPGAR</sequence>
<keyword evidence="7 8" id="KW-0472">Membrane</keyword>
<feature type="transmembrane region" description="Helical" evidence="8">
    <location>
        <begin position="6"/>
        <end position="23"/>
    </location>
</feature>
<comment type="subcellular location">
    <subcellularLocation>
        <location evidence="1">Cell inner membrane</location>
    </subcellularLocation>
</comment>
<evidence type="ECO:0000256" key="6">
    <source>
        <dbReference type="ARBA" id="ARBA00022927"/>
    </source>
</evidence>
<dbReference type="GO" id="GO:0015627">
    <property type="term" value="C:type II protein secretion system complex"/>
    <property type="evidence" value="ECO:0007669"/>
    <property type="project" value="InterPro"/>
</dbReference>
<feature type="non-terminal residue" evidence="9">
    <location>
        <position position="1"/>
    </location>
</feature>
<gene>
    <name evidence="9" type="ORF">LCGC14_1905690</name>
</gene>
<feature type="transmembrane region" description="Helical" evidence="8">
    <location>
        <begin position="53"/>
        <end position="78"/>
    </location>
</feature>
<dbReference type="Pfam" id="PF01203">
    <property type="entry name" value="T2SSN"/>
    <property type="match status" value="1"/>
</dbReference>
<evidence type="ECO:0000256" key="2">
    <source>
        <dbReference type="ARBA" id="ARBA00022448"/>
    </source>
</evidence>
<keyword evidence="8" id="KW-1133">Transmembrane helix</keyword>
<proteinExistence type="predicted"/>
<keyword evidence="6" id="KW-0653">Protein transport</keyword>
<evidence type="ECO:0000256" key="1">
    <source>
        <dbReference type="ARBA" id="ARBA00004533"/>
    </source>
</evidence>
<dbReference type="AlphaFoldDB" id="A0A0F9GIK3"/>
<evidence type="ECO:0008006" key="10">
    <source>
        <dbReference type="Google" id="ProtNLM"/>
    </source>
</evidence>
<reference evidence="9" key="1">
    <citation type="journal article" date="2015" name="Nature">
        <title>Complex archaea that bridge the gap between prokaryotes and eukaryotes.</title>
        <authorList>
            <person name="Spang A."/>
            <person name="Saw J.H."/>
            <person name="Jorgensen S.L."/>
            <person name="Zaremba-Niedzwiedzka K."/>
            <person name="Martijn J."/>
            <person name="Lind A.E."/>
            <person name="van Eijk R."/>
            <person name="Schleper C."/>
            <person name="Guy L."/>
            <person name="Ettema T.J."/>
        </authorList>
    </citation>
    <scope>NUCLEOTIDE SEQUENCE</scope>
</reference>
<comment type="caution">
    <text evidence="9">The sequence shown here is derived from an EMBL/GenBank/DDBJ whole genome shotgun (WGS) entry which is preliminary data.</text>
</comment>
<dbReference type="GO" id="GO:0015628">
    <property type="term" value="P:protein secretion by the type II secretion system"/>
    <property type="evidence" value="ECO:0007669"/>
    <property type="project" value="InterPro"/>
</dbReference>
<keyword evidence="3" id="KW-1003">Cell membrane</keyword>
<evidence type="ECO:0000256" key="3">
    <source>
        <dbReference type="ARBA" id="ARBA00022475"/>
    </source>
</evidence>
<evidence type="ECO:0000313" key="9">
    <source>
        <dbReference type="EMBL" id="KKL90336.1"/>
    </source>
</evidence>
<dbReference type="EMBL" id="LAZR01020032">
    <property type="protein sequence ID" value="KKL90336.1"/>
    <property type="molecule type" value="Genomic_DNA"/>
</dbReference>
<evidence type="ECO:0000256" key="5">
    <source>
        <dbReference type="ARBA" id="ARBA00022692"/>
    </source>
</evidence>
<evidence type="ECO:0000256" key="7">
    <source>
        <dbReference type="ARBA" id="ARBA00023136"/>
    </source>
</evidence>
<organism evidence="9">
    <name type="scientific">marine sediment metagenome</name>
    <dbReference type="NCBI Taxonomy" id="412755"/>
    <lineage>
        <taxon>unclassified sequences</taxon>
        <taxon>metagenomes</taxon>
        <taxon>ecological metagenomes</taxon>
    </lineage>
</organism>
<keyword evidence="2" id="KW-0813">Transport</keyword>
<protein>
    <recommendedName>
        <fullName evidence="10">General secretion pathway protein N</fullName>
    </recommendedName>
</protein>
<accession>A0A0F9GIK3</accession>
<evidence type="ECO:0000256" key="4">
    <source>
        <dbReference type="ARBA" id="ARBA00022519"/>
    </source>
</evidence>
<keyword evidence="4" id="KW-0997">Cell inner membrane</keyword>
<dbReference type="InterPro" id="IPR022792">
    <property type="entry name" value="T2SS_protein-GspN"/>
</dbReference>
<dbReference type="GO" id="GO:0005886">
    <property type="term" value="C:plasma membrane"/>
    <property type="evidence" value="ECO:0007669"/>
    <property type="project" value="UniProtKB-SubCell"/>
</dbReference>
<name>A0A0F9GIK3_9ZZZZ</name>
<evidence type="ECO:0000256" key="8">
    <source>
        <dbReference type="SAM" id="Phobius"/>
    </source>
</evidence>
<keyword evidence="5 8" id="KW-0812">Transmembrane</keyword>